<keyword evidence="1 4" id="KW-0489">Methyltransferase</keyword>
<evidence type="ECO:0000313" key="5">
    <source>
        <dbReference type="Proteomes" id="UP000275579"/>
    </source>
</evidence>
<dbReference type="InterPro" id="IPR051052">
    <property type="entry name" value="Diverse_substrate_MTase"/>
</dbReference>
<gene>
    <name evidence="4" type="ORF">DDE74_39625</name>
</gene>
<dbReference type="PANTHER" id="PTHR44942">
    <property type="entry name" value="METHYLTRANSF_11 DOMAIN-CONTAINING PROTEIN"/>
    <property type="match status" value="1"/>
</dbReference>
<dbReference type="GO" id="GO:0032259">
    <property type="term" value="P:methylation"/>
    <property type="evidence" value="ECO:0007669"/>
    <property type="project" value="UniProtKB-KW"/>
</dbReference>
<sequence>MYSLLADQFPLVGARALDLGCGPGTLTLPLAEVTGEVLAVDPAAEMLDQGRRLAAERGVRNIRWVQGDAACLPGLGLPPLGLVVMAKSFHWMNRDQVLIDLDVLTTEKAGVVIVSAGPPGTTPLPEWAEVIEEVRVTYLGSTRRAGRGVYPQPTEPYRDTLARSPFNTVASAAWDETVVRTLDELLGLQYSNSYTAPAMLGERRKAFEEDLRQALLTHEPAGRYEETIRTEALIATR</sequence>
<reference evidence="4 5" key="1">
    <citation type="submission" date="2018-04" db="EMBL/GenBank/DDBJ databases">
        <title>Complete genome sequences of Streptomyces lydicus strain WYEC and characterization of antagonistic properties of biological control agents.</title>
        <authorList>
            <person name="Mariita R.M."/>
            <person name="Sello J.K."/>
        </authorList>
    </citation>
    <scope>NUCLEOTIDE SEQUENCE [LARGE SCALE GENOMIC DNA]</scope>
    <source>
        <strain evidence="4 5">WYEC 108</strain>
    </source>
</reference>
<dbReference type="CDD" id="cd02440">
    <property type="entry name" value="AdoMet_MTases"/>
    <property type="match status" value="1"/>
</dbReference>
<dbReference type="SUPFAM" id="SSF53335">
    <property type="entry name" value="S-adenosyl-L-methionine-dependent methyltransferases"/>
    <property type="match status" value="1"/>
</dbReference>
<dbReference type="AlphaFoldDB" id="A0A3S9YM83"/>
<keyword evidence="2 4" id="KW-0808">Transferase</keyword>
<evidence type="ECO:0000256" key="2">
    <source>
        <dbReference type="ARBA" id="ARBA00022679"/>
    </source>
</evidence>
<evidence type="ECO:0000313" key="4">
    <source>
        <dbReference type="EMBL" id="AZS76146.1"/>
    </source>
</evidence>
<dbReference type="Pfam" id="PF13649">
    <property type="entry name" value="Methyltransf_25"/>
    <property type="match status" value="1"/>
</dbReference>
<dbReference type="Gene3D" id="3.40.50.150">
    <property type="entry name" value="Vaccinia Virus protein VP39"/>
    <property type="match status" value="1"/>
</dbReference>
<dbReference type="InterPro" id="IPR041698">
    <property type="entry name" value="Methyltransf_25"/>
</dbReference>
<evidence type="ECO:0000259" key="3">
    <source>
        <dbReference type="Pfam" id="PF13649"/>
    </source>
</evidence>
<accession>A0A3S9YM83</accession>
<dbReference type="EMBL" id="CP029042">
    <property type="protein sequence ID" value="AZS76146.1"/>
    <property type="molecule type" value="Genomic_DNA"/>
</dbReference>
<protein>
    <submittedName>
        <fullName evidence="4">Class I SAM-dependent methyltransferase</fullName>
    </submittedName>
</protein>
<proteinExistence type="predicted"/>
<name>A0A3S9YM83_9ACTN</name>
<organism evidence="4 5">
    <name type="scientific">Streptomyces lydicus</name>
    <dbReference type="NCBI Taxonomy" id="47763"/>
    <lineage>
        <taxon>Bacteria</taxon>
        <taxon>Bacillati</taxon>
        <taxon>Actinomycetota</taxon>
        <taxon>Actinomycetes</taxon>
        <taxon>Kitasatosporales</taxon>
        <taxon>Streptomycetaceae</taxon>
        <taxon>Streptomyces</taxon>
    </lineage>
</organism>
<dbReference type="PANTHER" id="PTHR44942:SF4">
    <property type="entry name" value="METHYLTRANSFERASE TYPE 11 DOMAIN-CONTAINING PROTEIN"/>
    <property type="match status" value="1"/>
</dbReference>
<feature type="domain" description="Methyltransferase" evidence="3">
    <location>
        <begin position="17"/>
        <end position="96"/>
    </location>
</feature>
<dbReference type="InterPro" id="IPR029063">
    <property type="entry name" value="SAM-dependent_MTases_sf"/>
</dbReference>
<dbReference type="GO" id="GO:0008168">
    <property type="term" value="F:methyltransferase activity"/>
    <property type="evidence" value="ECO:0007669"/>
    <property type="project" value="UniProtKB-KW"/>
</dbReference>
<evidence type="ECO:0000256" key="1">
    <source>
        <dbReference type="ARBA" id="ARBA00022603"/>
    </source>
</evidence>
<dbReference type="Proteomes" id="UP000275579">
    <property type="component" value="Chromosome"/>
</dbReference>